<proteinExistence type="predicted"/>
<keyword evidence="2" id="KW-1185">Reference proteome</keyword>
<reference evidence="1 2" key="1">
    <citation type="submission" date="2014-04" db="EMBL/GenBank/DDBJ databases">
        <authorList>
            <consortium name="DOE Joint Genome Institute"/>
            <person name="Kuo A."/>
            <person name="Kohler A."/>
            <person name="Costa M.D."/>
            <person name="Nagy L.G."/>
            <person name="Floudas D."/>
            <person name="Copeland A."/>
            <person name="Barry K.W."/>
            <person name="Cichocki N."/>
            <person name="Veneault-Fourrey C."/>
            <person name="LaButti K."/>
            <person name="Lindquist E.A."/>
            <person name="Lipzen A."/>
            <person name="Lundell T."/>
            <person name="Morin E."/>
            <person name="Murat C."/>
            <person name="Sun H."/>
            <person name="Tunlid A."/>
            <person name="Henrissat B."/>
            <person name="Grigoriev I.V."/>
            <person name="Hibbett D.S."/>
            <person name="Martin F."/>
            <person name="Nordberg H.P."/>
            <person name="Cantor M.N."/>
            <person name="Hua S.X."/>
        </authorList>
    </citation>
    <scope>NUCLEOTIDE SEQUENCE [LARGE SCALE GENOMIC DNA]</scope>
    <source>
        <strain evidence="1 2">441</strain>
    </source>
</reference>
<gene>
    <name evidence="1" type="ORF">PISMIDRAFT_9317</name>
</gene>
<dbReference type="EMBL" id="KN833705">
    <property type="protein sequence ID" value="KIK25795.1"/>
    <property type="molecule type" value="Genomic_DNA"/>
</dbReference>
<evidence type="ECO:0000313" key="1">
    <source>
        <dbReference type="EMBL" id="KIK25795.1"/>
    </source>
</evidence>
<accession>A0A0C9YLB7</accession>
<dbReference type="HOGENOM" id="CLU_852891_0_0_1"/>
<dbReference type="Proteomes" id="UP000054018">
    <property type="component" value="Unassembled WGS sequence"/>
</dbReference>
<dbReference type="OrthoDB" id="2668183at2759"/>
<sequence>MSDWRQVYSEILSSYVGRYKEARGNFQLRNEILAEVKAEILQHEPEDSVALPPHLRVAIRRVFLPHLDPEDQDDEIAIILHILAATKMSWEDTCEGEAAREEKARPTKAGDYKNAFTAFTAAQRIFKEEMDAFDRERRDTKDPKTIGKRNRIVQQWWESVSDDRKSEAGRAAEKWNKLCAPKETHDLFETAPGVGKKAFTESSESSKDWVLNGKNILTGYLLTDLVEEDLAEKHEVEISLDEDGNPEMPTWAGQKLKVQQNLARAVFQAAYGGS</sequence>
<name>A0A0C9YLB7_9AGAM</name>
<reference evidence="2" key="2">
    <citation type="submission" date="2015-01" db="EMBL/GenBank/DDBJ databases">
        <title>Evolutionary Origins and Diversification of the Mycorrhizal Mutualists.</title>
        <authorList>
            <consortium name="DOE Joint Genome Institute"/>
            <consortium name="Mycorrhizal Genomics Consortium"/>
            <person name="Kohler A."/>
            <person name="Kuo A."/>
            <person name="Nagy L.G."/>
            <person name="Floudas D."/>
            <person name="Copeland A."/>
            <person name="Barry K.W."/>
            <person name="Cichocki N."/>
            <person name="Veneault-Fourrey C."/>
            <person name="LaButti K."/>
            <person name="Lindquist E.A."/>
            <person name="Lipzen A."/>
            <person name="Lundell T."/>
            <person name="Morin E."/>
            <person name="Murat C."/>
            <person name="Riley R."/>
            <person name="Ohm R."/>
            <person name="Sun H."/>
            <person name="Tunlid A."/>
            <person name="Henrissat B."/>
            <person name="Grigoriev I.V."/>
            <person name="Hibbett D.S."/>
            <person name="Martin F."/>
        </authorList>
    </citation>
    <scope>NUCLEOTIDE SEQUENCE [LARGE SCALE GENOMIC DNA]</scope>
    <source>
        <strain evidence="2">441</strain>
    </source>
</reference>
<organism evidence="1 2">
    <name type="scientific">Pisolithus microcarpus 441</name>
    <dbReference type="NCBI Taxonomy" id="765257"/>
    <lineage>
        <taxon>Eukaryota</taxon>
        <taxon>Fungi</taxon>
        <taxon>Dikarya</taxon>
        <taxon>Basidiomycota</taxon>
        <taxon>Agaricomycotina</taxon>
        <taxon>Agaricomycetes</taxon>
        <taxon>Agaricomycetidae</taxon>
        <taxon>Boletales</taxon>
        <taxon>Sclerodermatineae</taxon>
        <taxon>Pisolithaceae</taxon>
        <taxon>Pisolithus</taxon>
    </lineage>
</organism>
<dbReference type="AlphaFoldDB" id="A0A0C9YLB7"/>
<protein>
    <submittedName>
        <fullName evidence="1">Unplaced genomic scaffold scaffold_21, whole genome shotgun sequence</fullName>
    </submittedName>
</protein>
<evidence type="ECO:0000313" key="2">
    <source>
        <dbReference type="Proteomes" id="UP000054018"/>
    </source>
</evidence>